<organism evidence="2 3">
    <name type="scientific">Aminobacter aganoensis</name>
    <dbReference type="NCBI Taxonomy" id="83264"/>
    <lineage>
        <taxon>Bacteria</taxon>
        <taxon>Pseudomonadati</taxon>
        <taxon>Pseudomonadota</taxon>
        <taxon>Alphaproteobacteria</taxon>
        <taxon>Hyphomicrobiales</taxon>
        <taxon>Phyllobacteriaceae</taxon>
        <taxon>Aminobacter</taxon>
    </lineage>
</organism>
<dbReference type="Pfam" id="PF13474">
    <property type="entry name" value="SnoaL_3"/>
    <property type="match status" value="1"/>
</dbReference>
<proteinExistence type="predicted"/>
<gene>
    <name evidence="2" type="ORF">GGR00_004302</name>
</gene>
<comment type="caution">
    <text evidence="2">The sequence shown here is derived from an EMBL/GenBank/DDBJ whole genome shotgun (WGS) entry which is preliminary data.</text>
</comment>
<evidence type="ECO:0000259" key="1">
    <source>
        <dbReference type="Pfam" id="PF13474"/>
    </source>
</evidence>
<dbReference type="RefSeq" id="WP_184700913.1">
    <property type="nucleotide sequence ID" value="NZ_BAABEG010000002.1"/>
</dbReference>
<dbReference type="InterPro" id="IPR037401">
    <property type="entry name" value="SnoaL-like"/>
</dbReference>
<dbReference type="SUPFAM" id="SSF54427">
    <property type="entry name" value="NTF2-like"/>
    <property type="match status" value="1"/>
</dbReference>
<reference evidence="2 3" key="1">
    <citation type="submission" date="2020-08" db="EMBL/GenBank/DDBJ databases">
        <title>Genomic Encyclopedia of Type Strains, Phase IV (KMG-IV): sequencing the most valuable type-strain genomes for metagenomic binning, comparative biology and taxonomic classification.</title>
        <authorList>
            <person name="Goeker M."/>
        </authorList>
    </citation>
    <scope>NUCLEOTIDE SEQUENCE [LARGE SCALE GENOMIC DNA]</scope>
    <source>
        <strain evidence="2 3">DSM 7051</strain>
    </source>
</reference>
<dbReference type="Gene3D" id="3.10.450.50">
    <property type="match status" value="1"/>
</dbReference>
<feature type="domain" description="SnoaL-like" evidence="1">
    <location>
        <begin position="5"/>
        <end position="119"/>
    </location>
</feature>
<evidence type="ECO:0000313" key="3">
    <source>
        <dbReference type="Proteomes" id="UP000536262"/>
    </source>
</evidence>
<dbReference type="GO" id="GO:0016853">
    <property type="term" value="F:isomerase activity"/>
    <property type="evidence" value="ECO:0007669"/>
    <property type="project" value="UniProtKB-KW"/>
</dbReference>
<sequence length="124" mass="13589">MFATVEAVEKAFYKAIEDHDLEAMKGIWAQADDIIYVGPDGQASVGRVAVLETLAQAFATAPLVRFDLVRSVDFGTDALAVRVNRENVTLVESDKRTALVGANNFRREADGWRVVLHQATRIAA</sequence>
<keyword evidence="3" id="KW-1185">Reference proteome</keyword>
<accession>A0A7X0KMU2</accession>
<keyword evidence="2" id="KW-0413">Isomerase</keyword>
<name>A0A7X0KMU2_9HYPH</name>
<dbReference type="EMBL" id="JACHOU010000014">
    <property type="protein sequence ID" value="MBB6356490.1"/>
    <property type="molecule type" value="Genomic_DNA"/>
</dbReference>
<dbReference type="InterPro" id="IPR032710">
    <property type="entry name" value="NTF2-like_dom_sf"/>
</dbReference>
<dbReference type="Proteomes" id="UP000536262">
    <property type="component" value="Unassembled WGS sequence"/>
</dbReference>
<evidence type="ECO:0000313" key="2">
    <source>
        <dbReference type="EMBL" id="MBB6356490.1"/>
    </source>
</evidence>
<protein>
    <submittedName>
        <fullName evidence="2">Ketosteroid isomerase-like protein</fullName>
    </submittedName>
</protein>
<dbReference type="AlphaFoldDB" id="A0A7X0KMU2"/>